<dbReference type="PROSITE" id="PS50234">
    <property type="entry name" value="VWFA"/>
    <property type="match status" value="1"/>
</dbReference>
<reference evidence="4 5" key="1">
    <citation type="submission" date="2024-02" db="EMBL/GenBank/DDBJ databases">
        <title>A new putative Pannonibacter species isolated from two cases of bloodstream infections in paediatric patients.</title>
        <authorList>
            <person name="Castellana S."/>
            <person name="De Laurentiis V."/>
            <person name="Grassi M."/>
            <person name="De Leonardis F."/>
            <person name="Mosca A."/>
            <person name="De Carlo C."/>
            <person name="Sparapano E."/>
            <person name="Ronga L."/>
            <person name="Santacroce L."/>
            <person name="Chironna M."/>
            <person name="De Robertis A."/>
            <person name="Bianco A."/>
            <person name="Del Sambro L."/>
            <person name="Capozzi L."/>
            <person name="Parisi A."/>
        </authorList>
    </citation>
    <scope>NUCLEOTIDE SEQUENCE [LARGE SCALE GENOMIC DNA]</scope>
    <source>
        <strain evidence="4 5">Pt2</strain>
    </source>
</reference>
<feature type="compositionally biased region" description="Low complexity" evidence="1">
    <location>
        <begin position="531"/>
        <end position="544"/>
    </location>
</feature>
<feature type="chain" id="PRO_5046276448" evidence="2">
    <location>
        <begin position="26"/>
        <end position="993"/>
    </location>
</feature>
<organism evidence="4 5">
    <name type="scientific">Pannonibacter anstelovis</name>
    <dbReference type="NCBI Taxonomy" id="3121537"/>
    <lineage>
        <taxon>Bacteria</taxon>
        <taxon>Pseudomonadati</taxon>
        <taxon>Pseudomonadota</taxon>
        <taxon>Alphaproteobacteria</taxon>
        <taxon>Hyphomicrobiales</taxon>
        <taxon>Stappiaceae</taxon>
        <taxon>Pannonibacter</taxon>
    </lineage>
</organism>
<dbReference type="Proteomes" id="UP001380822">
    <property type="component" value="Unassembled WGS sequence"/>
</dbReference>
<feature type="region of interest" description="Disordered" evidence="1">
    <location>
        <begin position="727"/>
        <end position="750"/>
    </location>
</feature>
<dbReference type="InterPro" id="IPR002035">
    <property type="entry name" value="VWF_A"/>
</dbReference>
<protein>
    <submittedName>
        <fullName evidence="4">VWA domain-containing protein</fullName>
    </submittedName>
</protein>
<evidence type="ECO:0000256" key="2">
    <source>
        <dbReference type="SAM" id="SignalP"/>
    </source>
</evidence>
<dbReference type="SMART" id="SM00327">
    <property type="entry name" value="VWA"/>
    <property type="match status" value="1"/>
</dbReference>
<dbReference type="InterPro" id="IPR036465">
    <property type="entry name" value="vWFA_dom_sf"/>
</dbReference>
<dbReference type="Pfam" id="PF13519">
    <property type="entry name" value="VWA_2"/>
    <property type="match status" value="1"/>
</dbReference>
<dbReference type="Gene3D" id="3.40.50.410">
    <property type="entry name" value="von Willebrand factor, type A domain"/>
    <property type="match status" value="1"/>
</dbReference>
<sequence length="993" mass="104210">MKSIQLKTAALLAATIFCPPLAAVAQEAPRTIIVMDGSGSMWGQIDGRAKLEIAREAVARVVQGIPAQQELGLLAYGHRSKGNCGDIELLVPPGQGSGAAVVNAVNSMRFLGKTPLSAAVRQAAEALRYGEESATVVLVTDGLETCEADPCALASELEAAGVNFTAHVVGFGLTKEEGAQVACLAENTGGRYIEAANAGELADALTEAISMEPPKANTHFPGKPLMPSIQLQPTGAAIGAETAVPAQPDFPRTGTAEDCRALAEADANAAAWNFEPPGSYFVEEPRCRLYSYSTEMDWAVSPPEDGWVSGFKPDAILFVRPLEEPAFQPGKAGMINRGPYAVGVAQIELGVLAEGTETGGAALALRLYPAGNVTEGSAITYSTVEGTEGAKDAAIELAAPGEYTLRLETWGGDKLDEMEIVVEPDPAVTLTAPAAVEPGSPIAIETRGSQLRSDGIEIWQGEQQIDWGRTLSELAAGQSLNAPSEPGTYDLVYKGYDASGERKEKARVSIEVGTSNATGGGGAPRQKKAEAGSAPVPGAASGADGEAVYSCDGPAPCSITDGSTGLSFMLPAGWWTDQPVTEGYTAGAQASGETFPPRVNFFRHGADDTLVLGPRQWLAMNGPCDEVGTLGQFCMFESTDPQVLAAFQLVKATLKWEQPQAAKTTQADQTGFAASVQQGLAGQDAQTKAMIGALLGAAQNAGPNGEIDQKAMMGALLGAVQGAAQGTAPAEAGGCGDSQGHGPDHCENGKEAGGKAWTDYPHRCLPGDKTVDSCDMRDAATNLAFYLPEGWVADVTPAAPFPRVEFAENTGSTHSIWLNPADWPLGERGCEITRVGRLCTDPDRGDEKLASVFRTLQFTLTTGKVLRRCGDEPCEFGFKGSPVSGHLPARWSVELGETLPDGRVRTWFWDMDRSGNFKLMGLNQPGGQNCQPLQPGDEICEFTSNIPQEESSLIINMIVPPAPQDRKPALQASPPRTLAPDEMKALLDLIGRN</sequence>
<feature type="region of interest" description="Disordered" evidence="1">
    <location>
        <begin position="507"/>
        <end position="544"/>
    </location>
</feature>
<evidence type="ECO:0000313" key="5">
    <source>
        <dbReference type="Proteomes" id="UP001380822"/>
    </source>
</evidence>
<feature type="signal peptide" evidence="2">
    <location>
        <begin position="1"/>
        <end position="25"/>
    </location>
</feature>
<evidence type="ECO:0000313" key="4">
    <source>
        <dbReference type="EMBL" id="MEH0097326.1"/>
    </source>
</evidence>
<dbReference type="SUPFAM" id="SSF53300">
    <property type="entry name" value="vWA-like"/>
    <property type="match status" value="1"/>
</dbReference>
<keyword evidence="5" id="KW-1185">Reference proteome</keyword>
<comment type="caution">
    <text evidence="4">The sequence shown here is derived from an EMBL/GenBank/DDBJ whole genome shotgun (WGS) entry which is preliminary data.</text>
</comment>
<gene>
    <name evidence="4" type="ORF">V6L76_13755</name>
</gene>
<dbReference type="EMBL" id="JBAKBE010000007">
    <property type="protein sequence ID" value="MEH0097326.1"/>
    <property type="molecule type" value="Genomic_DNA"/>
</dbReference>
<dbReference type="RefSeq" id="WP_334251525.1">
    <property type="nucleotide sequence ID" value="NZ_JBAKBE010000007.1"/>
</dbReference>
<evidence type="ECO:0000256" key="1">
    <source>
        <dbReference type="SAM" id="MobiDB-lite"/>
    </source>
</evidence>
<keyword evidence="2" id="KW-0732">Signal</keyword>
<feature type="domain" description="VWFA" evidence="3">
    <location>
        <begin position="30"/>
        <end position="209"/>
    </location>
</feature>
<accession>A0ABU7ZQ24</accession>
<proteinExistence type="predicted"/>
<evidence type="ECO:0000259" key="3">
    <source>
        <dbReference type="PROSITE" id="PS50234"/>
    </source>
</evidence>
<name>A0ABU7ZQ24_9HYPH</name>